<dbReference type="Proteomes" id="UP000675880">
    <property type="component" value="Unassembled WGS sequence"/>
</dbReference>
<dbReference type="PANTHER" id="PTHR30441">
    <property type="entry name" value="DUF748 DOMAIN-CONTAINING PROTEIN"/>
    <property type="match status" value="1"/>
</dbReference>
<keyword evidence="1" id="KW-0472">Membrane</keyword>
<evidence type="ECO:0000313" key="4">
    <source>
        <dbReference type="EMBL" id="CAE6755270.1"/>
    </source>
</evidence>
<proteinExistence type="predicted"/>
<evidence type="ECO:0008006" key="6">
    <source>
        <dbReference type="Google" id="ProtNLM"/>
    </source>
</evidence>
<dbReference type="InterPro" id="IPR052894">
    <property type="entry name" value="AsmA-related"/>
</dbReference>
<evidence type="ECO:0000313" key="5">
    <source>
        <dbReference type="Proteomes" id="UP000675880"/>
    </source>
</evidence>
<feature type="domain" description="AsmA" evidence="2">
    <location>
        <begin position="15"/>
        <end position="172"/>
    </location>
</feature>
<reference evidence="4 5" key="1">
    <citation type="submission" date="2021-02" db="EMBL/GenBank/DDBJ databases">
        <authorList>
            <person name="Han P."/>
        </authorList>
    </citation>
    <scope>NUCLEOTIDE SEQUENCE [LARGE SCALE GENOMIC DNA]</scope>
    <source>
        <strain evidence="4">Candidatus Nitrospira sp. ZN2</strain>
    </source>
</reference>
<dbReference type="Pfam" id="PF05170">
    <property type="entry name" value="AsmA"/>
    <property type="match status" value="1"/>
</dbReference>
<dbReference type="Pfam" id="PF13116">
    <property type="entry name" value="YhdP"/>
    <property type="match status" value="1"/>
</dbReference>
<evidence type="ECO:0000259" key="2">
    <source>
        <dbReference type="Pfam" id="PF05170"/>
    </source>
</evidence>
<comment type="caution">
    <text evidence="4">The sequence shown here is derived from an EMBL/GenBank/DDBJ whole genome shotgun (WGS) entry which is preliminary data.</text>
</comment>
<name>A0ABM8RIU9_9BACT</name>
<feature type="transmembrane region" description="Helical" evidence="1">
    <location>
        <begin position="16"/>
        <end position="39"/>
    </location>
</feature>
<dbReference type="InterPro" id="IPR025263">
    <property type="entry name" value="YhdP_central"/>
</dbReference>
<feature type="domain" description="YhdP central" evidence="3">
    <location>
        <begin position="257"/>
        <end position="1044"/>
    </location>
</feature>
<sequence length="1113" mass="121413">MNHTIVPPVLRRIGQLLLFMMLLLAIVCVCVVLALPWLVSRPESTATLLREIEARTGHRISIEQSHLGIFPSPRLTLMQPRLYDSASSMSLVIAERVEIALQWLPLLEGRIVAKDLVIDRPQVTIHRWPDGTWSLGKDDSSSDTPDSTRPFALFQVVQNLFVSHGVVTLIDESAPAPAPLPITVTQGALSSDMMGRRAMLHLSGEIPQARGQAAFLYEGPLTQTDEGGRVQAEGDLRIHRLDVRHALSHWLGDGRVSDGFAQPAQLTAHLRWVPRAAGSDLLADDVRAELADVSLQGSGAVLDIGTPQARFSSTMSAPPVTVARLLNELPSAWISDQLRAQFTDHAVDGVITLQTLSIAGEIKPGARPRVNGLVAIRNGRFTLAPQYPPLEALSVHMGFDADQLRMTELRAQCGPIRLTGQELLITHWATDPHIDVKISGAAPVAGLAETVRRLDEFPLLRDLVTELEQPTGDVEVIAHVMGRPLSGQPLALVDADLRLQRGGGRSALLPMPVRQVEAHVTATPTLVAIEHVDGWMGPAAFNMQGSVTMVDGKAYSNVTLAMSMEASEVQSWLAERAEEELIPELDGTIRLRAAVTGVLGHPRIKGSIDLGQAGLRVQNWFTKPQQAPAEVSFEGQLSRNNRLEIRHVGIRFPPVAVSASGAIHLDGEGKFSVHVSSGRIAVGRLPKGIVLGPVRSGTLDVTLDMEGRMNDRASWRTTGQITFDEGTIKLDALDEPIRDAFVTLRFDQDRIHIGRMTCHVGASDLRISGSIAHWADYPKARLVVESSEIDLAAFQISRPRRPRAARSRSSSHLWSDATLHAFLFADHVYYKKVQLTDLSSKITWEHGLLTVERISGDTNEGQLAGQVKIRTRNGQIEQARSAFRASGLPVERVLSPFQHKPVLSGWVTTSGKVQAEFERGVLLPASLTSRQPLQVLVQDGRLYQVPVLSTLLSVLNLPAVLQGQVNLDEDGLPFARLKLVGSLNNGVVMAKEFLLDSPILKISGTGRYDLVADEFDMVLATSPLGSYSDMLKRIPLFGHLLAGDRQGFDTAVFELKGSADRPDLRYLPTESLMTGVKGTAQLAFDILVNAITLPQKAFSMVEEEITGGEEEDF</sequence>
<evidence type="ECO:0000256" key="1">
    <source>
        <dbReference type="SAM" id="Phobius"/>
    </source>
</evidence>
<dbReference type="PANTHER" id="PTHR30441:SF4">
    <property type="entry name" value="PROTEIN ASMA"/>
    <property type="match status" value="1"/>
</dbReference>
<evidence type="ECO:0000259" key="3">
    <source>
        <dbReference type="Pfam" id="PF13116"/>
    </source>
</evidence>
<organism evidence="4 5">
    <name type="scientific">Nitrospira defluvii</name>
    <dbReference type="NCBI Taxonomy" id="330214"/>
    <lineage>
        <taxon>Bacteria</taxon>
        <taxon>Pseudomonadati</taxon>
        <taxon>Nitrospirota</taxon>
        <taxon>Nitrospiria</taxon>
        <taxon>Nitrospirales</taxon>
        <taxon>Nitrospiraceae</taxon>
        <taxon>Nitrospira</taxon>
    </lineage>
</organism>
<dbReference type="EMBL" id="CAJNBJ010000016">
    <property type="protein sequence ID" value="CAE6755270.1"/>
    <property type="molecule type" value="Genomic_DNA"/>
</dbReference>
<keyword evidence="5" id="KW-1185">Reference proteome</keyword>
<keyword evidence="1" id="KW-0812">Transmembrane</keyword>
<protein>
    <recommendedName>
        <fullName evidence="6">AsmA family protein</fullName>
    </recommendedName>
</protein>
<keyword evidence="1" id="KW-1133">Transmembrane helix</keyword>
<gene>
    <name evidence="4" type="ORF">NSPZN2_30371</name>
</gene>
<accession>A0ABM8RIU9</accession>
<dbReference type="InterPro" id="IPR007844">
    <property type="entry name" value="AsmA"/>
</dbReference>
<dbReference type="RefSeq" id="WP_213042538.1">
    <property type="nucleotide sequence ID" value="NZ_CAJNBJ010000016.1"/>
</dbReference>